<evidence type="ECO:0000256" key="7">
    <source>
        <dbReference type="ARBA" id="ARBA00023136"/>
    </source>
</evidence>
<dbReference type="AlphaFoldDB" id="A0A380MJ31"/>
<gene>
    <name evidence="9" type="ORF">NCTC10717_00542</name>
</gene>
<dbReference type="Pfam" id="PF01925">
    <property type="entry name" value="TauE"/>
    <property type="match status" value="1"/>
</dbReference>
<evidence type="ECO:0000256" key="8">
    <source>
        <dbReference type="RuleBase" id="RU363041"/>
    </source>
</evidence>
<keyword evidence="3" id="KW-0813">Transport</keyword>
<keyword evidence="10" id="KW-1185">Reference proteome</keyword>
<dbReference type="InterPro" id="IPR052017">
    <property type="entry name" value="TSUP"/>
</dbReference>
<evidence type="ECO:0000256" key="4">
    <source>
        <dbReference type="ARBA" id="ARBA00022475"/>
    </source>
</evidence>
<evidence type="ECO:0000256" key="3">
    <source>
        <dbReference type="ARBA" id="ARBA00022448"/>
    </source>
</evidence>
<keyword evidence="5 8" id="KW-0812">Transmembrane</keyword>
<dbReference type="PANTHER" id="PTHR30269:SF32">
    <property type="entry name" value="MEMBRANE TRANSPORTER PROTEIN-RELATED"/>
    <property type="match status" value="1"/>
</dbReference>
<evidence type="ECO:0000313" key="10">
    <source>
        <dbReference type="Proteomes" id="UP000254575"/>
    </source>
</evidence>
<evidence type="ECO:0000313" key="9">
    <source>
        <dbReference type="EMBL" id="SUO92423.1"/>
    </source>
</evidence>
<evidence type="ECO:0000256" key="1">
    <source>
        <dbReference type="ARBA" id="ARBA00004651"/>
    </source>
</evidence>
<dbReference type="OrthoDB" id="6656470at2"/>
<keyword evidence="6 8" id="KW-1133">Transmembrane helix</keyword>
<dbReference type="Proteomes" id="UP000254575">
    <property type="component" value="Unassembled WGS sequence"/>
</dbReference>
<evidence type="ECO:0000256" key="2">
    <source>
        <dbReference type="ARBA" id="ARBA00009142"/>
    </source>
</evidence>
<feature type="transmembrane region" description="Helical" evidence="8">
    <location>
        <begin position="190"/>
        <end position="211"/>
    </location>
</feature>
<evidence type="ECO:0000256" key="5">
    <source>
        <dbReference type="ARBA" id="ARBA00022692"/>
    </source>
</evidence>
<dbReference type="EMBL" id="UHIA01000003">
    <property type="protein sequence ID" value="SUO92423.1"/>
    <property type="molecule type" value="Genomic_DNA"/>
</dbReference>
<dbReference type="InterPro" id="IPR002781">
    <property type="entry name" value="TM_pro_TauE-like"/>
</dbReference>
<sequence length="244" mass="25882">MPPLILASIFALAALLHGAAGIGFPLVLTAILSLSLSMKETVVLSALPILLVNLISMFSGGALLPILRRYAPLAAAATLGSFAGVKLLLILPSAWLQCLLSLLIALYIFCARRNIVLAMPNTQSFTLAYGLFAGIIGGATNAMSSVLMMYLLALSQDKNEIAQAANLCFGLAKIVQIALLWHEIIALPHIAATLLLPTLAAVAALLCGIRLRKRMPFTLFRRLSLGILALLALMMFGKSLAHLL</sequence>
<comment type="similarity">
    <text evidence="2 8">Belongs to the 4-toluene sulfonate uptake permease (TSUP) (TC 2.A.102) family.</text>
</comment>
<keyword evidence="7 8" id="KW-0472">Membrane</keyword>
<dbReference type="PANTHER" id="PTHR30269">
    <property type="entry name" value="TRANSMEMBRANE PROTEIN YFCA"/>
    <property type="match status" value="1"/>
</dbReference>
<comment type="subcellular location">
    <subcellularLocation>
        <location evidence="1 8">Cell membrane</location>
        <topology evidence="1 8">Multi-pass membrane protein</topology>
    </subcellularLocation>
</comment>
<proteinExistence type="inferred from homology"/>
<accession>A0A380MJ31</accession>
<evidence type="ECO:0000256" key="6">
    <source>
        <dbReference type="ARBA" id="ARBA00022989"/>
    </source>
</evidence>
<organism evidence="9 10">
    <name type="scientific">Suttonella indologenes</name>
    <dbReference type="NCBI Taxonomy" id="13276"/>
    <lineage>
        <taxon>Bacteria</taxon>
        <taxon>Pseudomonadati</taxon>
        <taxon>Pseudomonadota</taxon>
        <taxon>Gammaproteobacteria</taxon>
        <taxon>Cardiobacteriales</taxon>
        <taxon>Cardiobacteriaceae</taxon>
        <taxon>Suttonella</taxon>
    </lineage>
</organism>
<keyword evidence="4 8" id="KW-1003">Cell membrane</keyword>
<dbReference type="GO" id="GO:0005886">
    <property type="term" value="C:plasma membrane"/>
    <property type="evidence" value="ECO:0007669"/>
    <property type="project" value="UniProtKB-SubCell"/>
</dbReference>
<feature type="transmembrane region" description="Helical" evidence="8">
    <location>
        <begin position="129"/>
        <end position="152"/>
    </location>
</feature>
<name>A0A380MJ31_9GAMM</name>
<dbReference type="RefSeq" id="WP_115217830.1">
    <property type="nucleotide sequence ID" value="NZ_UHIA01000003.1"/>
</dbReference>
<reference evidence="9 10" key="1">
    <citation type="submission" date="2018-06" db="EMBL/GenBank/DDBJ databases">
        <authorList>
            <consortium name="Pathogen Informatics"/>
            <person name="Doyle S."/>
        </authorList>
    </citation>
    <scope>NUCLEOTIDE SEQUENCE [LARGE SCALE GENOMIC DNA]</scope>
    <source>
        <strain evidence="9 10">NCTC10717</strain>
    </source>
</reference>
<feature type="transmembrane region" description="Helical" evidence="8">
    <location>
        <begin position="45"/>
        <end position="67"/>
    </location>
</feature>
<feature type="transmembrane region" description="Helical" evidence="8">
    <location>
        <begin position="223"/>
        <end position="241"/>
    </location>
</feature>
<protein>
    <recommendedName>
        <fullName evidence="8">Probable membrane transporter protein</fullName>
    </recommendedName>
</protein>
<feature type="transmembrane region" description="Helical" evidence="8">
    <location>
        <begin position="87"/>
        <end position="109"/>
    </location>
</feature>